<dbReference type="GO" id="GO:0005730">
    <property type="term" value="C:nucleolus"/>
    <property type="evidence" value="ECO:0007669"/>
    <property type="project" value="UniProtKB-SubCell"/>
</dbReference>
<dbReference type="GO" id="GO:0008097">
    <property type="term" value="F:5S rRNA binding"/>
    <property type="evidence" value="ECO:0007669"/>
    <property type="project" value="TreeGrafter"/>
</dbReference>
<dbReference type="RefSeq" id="XP_015510412.2">
    <property type="nucleotide sequence ID" value="XM_015654926.2"/>
</dbReference>
<name>A0A6J0B887_NEOLC</name>
<evidence type="ECO:0000256" key="3">
    <source>
        <dbReference type="ARBA" id="ARBA00022517"/>
    </source>
</evidence>
<evidence type="ECO:0000256" key="6">
    <source>
        <dbReference type="SAM" id="MobiDB-lite"/>
    </source>
</evidence>
<feature type="compositionally biased region" description="Basic and acidic residues" evidence="6">
    <location>
        <begin position="314"/>
        <end position="324"/>
    </location>
</feature>
<dbReference type="KEGG" id="nlo:107217404"/>
<dbReference type="PANTHER" id="PTHR14211:SF7">
    <property type="entry name" value="RIBOSOME BIOGENESIS PROTEIN NOP53"/>
    <property type="match status" value="1"/>
</dbReference>
<feature type="region of interest" description="Disordered" evidence="6">
    <location>
        <begin position="49"/>
        <end position="72"/>
    </location>
</feature>
<dbReference type="Pfam" id="PF07767">
    <property type="entry name" value="Nop53"/>
    <property type="match status" value="1"/>
</dbReference>
<evidence type="ECO:0000313" key="8">
    <source>
        <dbReference type="RefSeq" id="XP_015510412.2"/>
    </source>
</evidence>
<dbReference type="PIRSF" id="PIRSF017302">
    <property type="entry name" value="Gltscr2"/>
    <property type="match status" value="1"/>
</dbReference>
<evidence type="ECO:0000256" key="5">
    <source>
        <dbReference type="PIRNR" id="PIRNR017302"/>
    </source>
</evidence>
<keyword evidence="3 5" id="KW-0690">Ribosome biogenesis</keyword>
<reference evidence="8 9" key="1">
    <citation type="submission" date="2025-05" db="UniProtKB">
        <authorList>
            <consortium name="RefSeq"/>
        </authorList>
    </citation>
    <scope>IDENTIFICATION</scope>
    <source>
        <tissue evidence="8 9">Thorax and Abdomen</tissue>
    </source>
</reference>
<evidence type="ECO:0000313" key="7">
    <source>
        <dbReference type="Proteomes" id="UP000829291"/>
    </source>
</evidence>
<dbReference type="Proteomes" id="UP000829291">
    <property type="component" value="Chromosome 4"/>
</dbReference>
<dbReference type="AlphaFoldDB" id="A0A6J0B887"/>
<organism evidence="7 8">
    <name type="scientific">Neodiprion lecontei</name>
    <name type="common">Redheaded pine sawfly</name>
    <dbReference type="NCBI Taxonomy" id="441921"/>
    <lineage>
        <taxon>Eukaryota</taxon>
        <taxon>Metazoa</taxon>
        <taxon>Ecdysozoa</taxon>
        <taxon>Arthropoda</taxon>
        <taxon>Hexapoda</taxon>
        <taxon>Insecta</taxon>
        <taxon>Pterygota</taxon>
        <taxon>Neoptera</taxon>
        <taxon>Endopterygota</taxon>
        <taxon>Hymenoptera</taxon>
        <taxon>Tenthredinoidea</taxon>
        <taxon>Diprionidae</taxon>
        <taxon>Diprioninae</taxon>
        <taxon>Neodiprion</taxon>
    </lineage>
</organism>
<dbReference type="GeneID" id="107217404"/>
<comment type="subcellular location">
    <subcellularLocation>
        <location evidence="5">Nucleus</location>
        <location evidence="5">Nucleolus</location>
    </subcellularLocation>
    <subcellularLocation>
        <location evidence="5">Nucleus</location>
        <location evidence="5">Nucleoplasm</location>
    </subcellularLocation>
</comment>
<dbReference type="GO" id="GO:0005654">
    <property type="term" value="C:nucleoplasm"/>
    <property type="evidence" value="ECO:0007669"/>
    <property type="project" value="UniProtKB-SubCell"/>
</dbReference>
<proteinExistence type="inferred from homology"/>
<dbReference type="GO" id="GO:0006364">
    <property type="term" value="P:rRNA processing"/>
    <property type="evidence" value="ECO:0007669"/>
    <property type="project" value="TreeGrafter"/>
</dbReference>
<sequence length="449" mass="52055">MKEALNKKRKVSKKTKKSWRKHVDTKDVDNFLDEKRLEERLGAPFSERSDGELFAVDKSPEKKSELTSKQQRRLALKSKEPVCFAILKPHTAIPDPIAKRNRVKTPEERKNPITRRIQAMKRLNGQLKLKEIDANKNKALAEKKRVNKPKLGEFDKDIWMEKKKVHMDVQSEWLTSDTVRHTLANTGQKQKRVPLSLSNKPSVVPAVQAPHPGTSYNPSYTDHQELLAVVAKKEMELMKQEAHLDRVTTKMFKKVSADKKNDSWMQEMSEGLPTKSKTPDETSDTEDHDPNVKSVNPPSKNEKKPLVKRRKQKEQRQLELERKQAKVEKKKVADIYKIKKIATQISAKEKKEEFLRRIRAQTKERKIAEPKTLSKVKFEAPEPDFELAEELVGNLRNSKTVGNLLRDRYKSLQQRNILAPGTRMLKLNKAKVKKFEKASHKMGWEDTFK</sequence>
<comment type="similarity">
    <text evidence="1 5">Belongs to the NOP53 family.</text>
</comment>
<feature type="region of interest" description="Disordered" evidence="6">
    <location>
        <begin position="186"/>
        <end position="220"/>
    </location>
</feature>
<accession>A0A6J0B887</accession>
<protein>
    <recommendedName>
        <fullName evidence="2 5">Ribosome biogenesis protein NOP53</fullName>
    </recommendedName>
</protein>
<feature type="compositionally biased region" description="Basic residues" evidence="6">
    <location>
        <begin position="7"/>
        <end position="20"/>
    </location>
</feature>
<feature type="region of interest" description="Disordered" evidence="6">
    <location>
        <begin position="1"/>
        <end position="25"/>
    </location>
</feature>
<gene>
    <name evidence="8 9 10" type="primary">LOC107217404</name>
</gene>
<evidence type="ECO:0000313" key="9">
    <source>
        <dbReference type="RefSeq" id="XP_015510413.2"/>
    </source>
</evidence>
<feature type="region of interest" description="Disordered" evidence="6">
    <location>
        <begin position="253"/>
        <end position="324"/>
    </location>
</feature>
<dbReference type="GO" id="GO:0000027">
    <property type="term" value="P:ribosomal large subunit assembly"/>
    <property type="evidence" value="ECO:0007669"/>
    <property type="project" value="UniProtKB-UniRule"/>
</dbReference>
<dbReference type="OrthoDB" id="5072at2759"/>
<evidence type="ECO:0000256" key="4">
    <source>
        <dbReference type="ARBA" id="ARBA00023242"/>
    </source>
</evidence>
<dbReference type="RefSeq" id="XP_015510413.2">
    <property type="nucleotide sequence ID" value="XM_015654927.2"/>
</dbReference>
<evidence type="ECO:0000256" key="1">
    <source>
        <dbReference type="ARBA" id="ARBA00008838"/>
    </source>
</evidence>
<dbReference type="RefSeq" id="XP_046594871.1">
    <property type="nucleotide sequence ID" value="XM_046738915.1"/>
</dbReference>
<dbReference type="InterPro" id="IPR011687">
    <property type="entry name" value="Nop53/GLTSCR2"/>
</dbReference>
<evidence type="ECO:0000313" key="10">
    <source>
        <dbReference type="RefSeq" id="XP_046594871.1"/>
    </source>
</evidence>
<comment type="function">
    <text evidence="5">May play a role in ribosome biogenesis.</text>
</comment>
<keyword evidence="4 5" id="KW-0539">Nucleus</keyword>
<keyword evidence="7" id="KW-1185">Reference proteome</keyword>
<evidence type="ECO:0000256" key="2">
    <source>
        <dbReference type="ARBA" id="ARBA00018339"/>
    </source>
</evidence>
<dbReference type="PANTHER" id="PTHR14211">
    <property type="entry name" value="GLIOMA SUPPRESSOR CANDIDATE REGION GENE 2"/>
    <property type="match status" value="1"/>
</dbReference>